<dbReference type="Proteomes" id="UP001501867">
    <property type="component" value="Unassembled WGS sequence"/>
</dbReference>
<name>A0ABN0VGX2_9ACTN</name>
<protein>
    <submittedName>
        <fullName evidence="2">Uncharacterized protein</fullName>
    </submittedName>
</protein>
<evidence type="ECO:0000313" key="3">
    <source>
        <dbReference type="Proteomes" id="UP001501867"/>
    </source>
</evidence>
<feature type="region of interest" description="Disordered" evidence="1">
    <location>
        <begin position="78"/>
        <end position="167"/>
    </location>
</feature>
<sequence length="167" mass="16551">METPAHSASAHSPRKESSVMSITARRLAPFLIAATLATGGVALTTTAAHAAPSRPATRVATDDDNPFFDALRTFGNLSRTNHDAAGGDSAPPAWGDGQNAGGGDSRPPTGGAGGGDHVPGDGIFGGSGGSHDADTAPTDVTRTSDGGVVHGGESRSGDARPGPVFQR</sequence>
<organism evidence="2 3">
    <name type="scientific">Streptomyces polychromogenes</name>
    <dbReference type="NCBI Taxonomy" id="67342"/>
    <lineage>
        <taxon>Bacteria</taxon>
        <taxon>Bacillati</taxon>
        <taxon>Actinomycetota</taxon>
        <taxon>Actinomycetes</taxon>
        <taxon>Kitasatosporales</taxon>
        <taxon>Streptomycetaceae</taxon>
        <taxon>Streptomyces</taxon>
    </lineage>
</organism>
<comment type="caution">
    <text evidence="2">The sequence shown here is derived from an EMBL/GenBank/DDBJ whole genome shotgun (WGS) entry which is preliminary data.</text>
</comment>
<evidence type="ECO:0000313" key="2">
    <source>
        <dbReference type="EMBL" id="GAA0300513.1"/>
    </source>
</evidence>
<keyword evidence="3" id="KW-1185">Reference proteome</keyword>
<evidence type="ECO:0000256" key="1">
    <source>
        <dbReference type="SAM" id="MobiDB-lite"/>
    </source>
</evidence>
<reference evidence="2 3" key="1">
    <citation type="journal article" date="2019" name="Int. J. Syst. Evol. Microbiol.">
        <title>The Global Catalogue of Microorganisms (GCM) 10K type strain sequencing project: providing services to taxonomists for standard genome sequencing and annotation.</title>
        <authorList>
            <consortium name="The Broad Institute Genomics Platform"/>
            <consortium name="The Broad Institute Genome Sequencing Center for Infectious Disease"/>
            <person name="Wu L."/>
            <person name="Ma J."/>
        </authorList>
    </citation>
    <scope>NUCLEOTIDE SEQUENCE [LARGE SCALE GENOMIC DNA]</scope>
    <source>
        <strain evidence="2 3">JCM 4505</strain>
    </source>
</reference>
<proteinExistence type="predicted"/>
<dbReference type="EMBL" id="BAAABV010000021">
    <property type="protein sequence ID" value="GAA0300513.1"/>
    <property type="molecule type" value="Genomic_DNA"/>
</dbReference>
<gene>
    <name evidence="2" type="ORF">GCM10010302_43860</name>
</gene>
<feature type="compositionally biased region" description="Gly residues" evidence="1">
    <location>
        <begin position="98"/>
        <end position="129"/>
    </location>
</feature>
<accession>A0ABN0VGX2</accession>